<dbReference type="STRING" id="408657.SAMN04487995_2014"/>
<dbReference type="EMBL" id="FNXY01000003">
    <property type="protein sequence ID" value="SEI75015.1"/>
    <property type="molecule type" value="Genomic_DNA"/>
</dbReference>
<reference evidence="3 4" key="1">
    <citation type="submission" date="2016-10" db="EMBL/GenBank/DDBJ databases">
        <authorList>
            <person name="de Groot N.N."/>
        </authorList>
    </citation>
    <scope>NUCLEOTIDE SEQUENCE [LARGE SCALE GENOMIC DNA]</scope>
    <source>
        <strain evidence="3 4">DSM 19938</strain>
    </source>
</reference>
<dbReference type="Gene3D" id="3.40.710.10">
    <property type="entry name" value="DD-peptidase/beta-lactamase superfamily"/>
    <property type="match status" value="1"/>
</dbReference>
<feature type="signal peptide" evidence="1">
    <location>
        <begin position="1"/>
        <end position="29"/>
    </location>
</feature>
<evidence type="ECO:0000256" key="1">
    <source>
        <dbReference type="SAM" id="SignalP"/>
    </source>
</evidence>
<evidence type="ECO:0000313" key="4">
    <source>
        <dbReference type="Proteomes" id="UP000199532"/>
    </source>
</evidence>
<dbReference type="AlphaFoldDB" id="A0A1H6TFK0"/>
<keyword evidence="1" id="KW-0732">Signal</keyword>
<name>A0A1H6TFK0_9BACT</name>
<organism evidence="3 4">
    <name type="scientific">Dyadobacter koreensis</name>
    <dbReference type="NCBI Taxonomy" id="408657"/>
    <lineage>
        <taxon>Bacteria</taxon>
        <taxon>Pseudomonadati</taxon>
        <taxon>Bacteroidota</taxon>
        <taxon>Cytophagia</taxon>
        <taxon>Cytophagales</taxon>
        <taxon>Spirosomataceae</taxon>
        <taxon>Dyadobacter</taxon>
    </lineage>
</organism>
<evidence type="ECO:0000259" key="2">
    <source>
        <dbReference type="Pfam" id="PF00144"/>
    </source>
</evidence>
<dbReference type="Proteomes" id="UP000199532">
    <property type="component" value="Unassembled WGS sequence"/>
</dbReference>
<feature type="domain" description="Beta-lactamase-related" evidence="2">
    <location>
        <begin position="50"/>
        <end position="411"/>
    </location>
</feature>
<dbReference type="OrthoDB" id="1522765at2"/>
<accession>A0A1H6TFK0</accession>
<dbReference type="PANTHER" id="PTHR43283">
    <property type="entry name" value="BETA-LACTAMASE-RELATED"/>
    <property type="match status" value="1"/>
</dbReference>
<gene>
    <name evidence="3" type="ORF">SAMN04487995_2014</name>
</gene>
<dbReference type="SUPFAM" id="SSF56601">
    <property type="entry name" value="beta-lactamase/transpeptidase-like"/>
    <property type="match status" value="1"/>
</dbReference>
<keyword evidence="4" id="KW-1185">Reference proteome</keyword>
<protein>
    <submittedName>
        <fullName evidence="3">CubicO group peptidase, beta-lactamase class C family</fullName>
    </submittedName>
</protein>
<sequence length="431" mass="48231">MALILSFTKRNIVRFLCLLIFLPTQSLHAQVLVEAKPESVGISSERLKRVDNVLQEYIDKQEVAGAVALLVKNGKIVYHKGFGQDDVNAKTPLKQDAIFRIASQTKAITSTAVMILFEEGKFLLDDPISKYIPSFQNPKILSKFNRADSTYTTKPAKREITIRDLLTHTSGISYALIGSKEATAIYAKNDIPSGIGTPDYVLADVIKRLGKMPLVHEPGERFTYGLNSDVLGYLVEVVSGKSLSDFFKERIFEPLGMKDTYFYLPENKKNRLARLYTQDDNGKMIFAENRPDFNNDFPKENGKFYPGGAGLSSTAYDYAIFLQMLLNGGEYDGKRILSPAVVSLMIRNQIGDLNQGKNKFGLGFSIASAKEAARIPIPENTFEWGGIFGTTYWADPKNKIIGLLMTQKFPNSSWGEMQDKFKVLVYQSVME</sequence>
<proteinExistence type="predicted"/>
<evidence type="ECO:0000313" key="3">
    <source>
        <dbReference type="EMBL" id="SEI75015.1"/>
    </source>
</evidence>
<dbReference type="InterPro" id="IPR001466">
    <property type="entry name" value="Beta-lactam-related"/>
</dbReference>
<dbReference type="InterPro" id="IPR050789">
    <property type="entry name" value="Diverse_Enzym_Activities"/>
</dbReference>
<dbReference type="InterPro" id="IPR012338">
    <property type="entry name" value="Beta-lactam/transpept-like"/>
</dbReference>
<dbReference type="PANTHER" id="PTHR43283:SF3">
    <property type="entry name" value="BETA-LACTAMASE FAMILY PROTEIN (AFU_ORTHOLOGUE AFUA_5G07500)"/>
    <property type="match status" value="1"/>
</dbReference>
<dbReference type="Pfam" id="PF00144">
    <property type="entry name" value="Beta-lactamase"/>
    <property type="match status" value="1"/>
</dbReference>
<feature type="chain" id="PRO_5011794452" evidence="1">
    <location>
        <begin position="30"/>
        <end position="431"/>
    </location>
</feature>